<dbReference type="Proteomes" id="UP000199207">
    <property type="component" value="Unassembled WGS sequence"/>
</dbReference>
<feature type="region of interest" description="Disordered" evidence="1">
    <location>
        <begin position="395"/>
        <end position="419"/>
    </location>
</feature>
<evidence type="ECO:0000313" key="4">
    <source>
        <dbReference type="Proteomes" id="UP000199207"/>
    </source>
</evidence>
<dbReference type="SMART" id="SM00382">
    <property type="entry name" value="AAA"/>
    <property type="match status" value="1"/>
</dbReference>
<keyword evidence="4" id="KW-1185">Reference proteome</keyword>
<gene>
    <name evidence="3" type="ORF">SAMN05421773_107102</name>
</gene>
<protein>
    <recommendedName>
        <fullName evidence="2">AAA+ ATPase domain-containing protein</fullName>
    </recommendedName>
</protein>
<evidence type="ECO:0000259" key="2">
    <source>
        <dbReference type="SMART" id="SM00382"/>
    </source>
</evidence>
<name>A0A1I1N478_9ACTN</name>
<accession>A0A1I1N478</accession>
<feature type="domain" description="AAA+ ATPase" evidence="2">
    <location>
        <begin position="32"/>
        <end position="315"/>
    </location>
</feature>
<feature type="compositionally biased region" description="Gly residues" evidence="1">
    <location>
        <begin position="404"/>
        <end position="416"/>
    </location>
</feature>
<proteinExistence type="predicted"/>
<dbReference type="RefSeq" id="WP_093839226.1">
    <property type="nucleotide sequence ID" value="NZ_FOLM01000007.1"/>
</dbReference>
<dbReference type="EMBL" id="FOLM01000007">
    <property type="protein sequence ID" value="SFC89623.1"/>
    <property type="molecule type" value="Genomic_DNA"/>
</dbReference>
<evidence type="ECO:0000313" key="3">
    <source>
        <dbReference type="EMBL" id="SFC89623.1"/>
    </source>
</evidence>
<dbReference type="SUPFAM" id="SSF52540">
    <property type="entry name" value="P-loop containing nucleoside triphosphate hydrolases"/>
    <property type="match status" value="2"/>
</dbReference>
<evidence type="ECO:0000256" key="1">
    <source>
        <dbReference type="SAM" id="MobiDB-lite"/>
    </source>
</evidence>
<dbReference type="STRING" id="910347.SAMN05421773_107102"/>
<dbReference type="OrthoDB" id="3512096at2"/>
<sequence length="673" mass="72853">MTEKRPIFERRAVIRAVHALVQPDFALPPPGDRPLVLIEGPPGSGKTVLLDALADRIRPHIPHGRADFTDPRHEDVPYTLSVLAGALTHRRPRYRRLRFPRLLIGLLVTGEDLGHLDFEQARQEITALLRQRRRGSWPHRFLQEVAGAQNLELGLATGLLGTSLQMPLRGLDTLVGFTFSGRAQTWFGHRDRDLPDHPVDTLVTLNTRAREAREEEGGAERAAAARAYTAQLLCEAFLADLRDAARRLRGLPTPVILLDNAGTPAGRRFLRRLLQARPPLGPAEPLTVIATAHDALPELADARTARLLEVLEAPERPLVPAAETSGPLWLRYRLPDLNRADVQTLLDGGSGRADRRLARLVHEFSAGHAETAGLLATLAVRGPGEPGSVGELLGRPVPREPEGAGTGTGHGTGTGTGEADTAGERLLHRLLPAEAHQAGAAVTALARGAAPRRETDGLWLSHQSDLIDPAWQDTVRQAALWLGAPAGPAPGTPRDSRTLVLRRLLLRRLAVLPGDDGPGWRTVHQRLAGFCRTAGDRTGELYYRLAADDLEQVAADLAALLPGTPGGAWLRLLTEVTRAPCGSAERRELEPYAHYRQLLEMSAAGPGDSAGAWTARAVAALRVLADPAGGTDRGFLCSQAARALAALAPHSRDGLVELHRAAREYERQAQWWS</sequence>
<reference evidence="3 4" key="1">
    <citation type="submission" date="2016-10" db="EMBL/GenBank/DDBJ databases">
        <authorList>
            <person name="de Groot N.N."/>
        </authorList>
    </citation>
    <scope>NUCLEOTIDE SEQUENCE [LARGE SCALE GENOMIC DNA]</scope>
    <source>
        <strain evidence="3 4">CGMCC 4.5739</strain>
    </source>
</reference>
<dbReference type="InterPro" id="IPR027417">
    <property type="entry name" value="P-loop_NTPase"/>
</dbReference>
<dbReference type="AlphaFoldDB" id="A0A1I1N478"/>
<dbReference type="InterPro" id="IPR003593">
    <property type="entry name" value="AAA+_ATPase"/>
</dbReference>
<organism evidence="3 4">
    <name type="scientific">Streptomyces aidingensis</name>
    <dbReference type="NCBI Taxonomy" id="910347"/>
    <lineage>
        <taxon>Bacteria</taxon>
        <taxon>Bacillati</taxon>
        <taxon>Actinomycetota</taxon>
        <taxon>Actinomycetes</taxon>
        <taxon>Kitasatosporales</taxon>
        <taxon>Streptomycetaceae</taxon>
        <taxon>Streptomyces</taxon>
    </lineage>
</organism>